<dbReference type="EMBL" id="JADNYJ010000081">
    <property type="protein sequence ID" value="KAF8889208.1"/>
    <property type="molecule type" value="Genomic_DNA"/>
</dbReference>
<evidence type="ECO:0000313" key="2">
    <source>
        <dbReference type="Proteomes" id="UP000724874"/>
    </source>
</evidence>
<proteinExistence type="predicted"/>
<dbReference type="AlphaFoldDB" id="A0A9P5NIW3"/>
<comment type="caution">
    <text evidence="1">The sequence shown here is derived from an EMBL/GenBank/DDBJ whole genome shotgun (WGS) entry which is preliminary data.</text>
</comment>
<accession>A0A9P5NIW3</accession>
<reference evidence="1" key="1">
    <citation type="submission" date="2020-11" db="EMBL/GenBank/DDBJ databases">
        <authorList>
            <consortium name="DOE Joint Genome Institute"/>
            <person name="Ahrendt S."/>
            <person name="Riley R."/>
            <person name="Andreopoulos W."/>
            <person name="LaButti K."/>
            <person name="Pangilinan J."/>
            <person name="Ruiz-duenas F.J."/>
            <person name="Barrasa J.M."/>
            <person name="Sanchez-Garcia M."/>
            <person name="Camarero S."/>
            <person name="Miyauchi S."/>
            <person name="Serrano A."/>
            <person name="Linde D."/>
            <person name="Babiker R."/>
            <person name="Drula E."/>
            <person name="Ayuso-Fernandez I."/>
            <person name="Pacheco R."/>
            <person name="Padilla G."/>
            <person name="Ferreira P."/>
            <person name="Barriuso J."/>
            <person name="Kellner H."/>
            <person name="Castanera R."/>
            <person name="Alfaro M."/>
            <person name="Ramirez L."/>
            <person name="Pisabarro A.G."/>
            <person name="Kuo A."/>
            <person name="Tritt A."/>
            <person name="Lipzen A."/>
            <person name="He G."/>
            <person name="Yan M."/>
            <person name="Ng V."/>
            <person name="Cullen D."/>
            <person name="Martin F."/>
            <person name="Rosso M.-N."/>
            <person name="Henrissat B."/>
            <person name="Hibbett D."/>
            <person name="Martinez A.T."/>
            <person name="Grigoriev I.V."/>
        </authorList>
    </citation>
    <scope>NUCLEOTIDE SEQUENCE</scope>
    <source>
        <strain evidence="1">AH 44721</strain>
    </source>
</reference>
<organism evidence="1 2">
    <name type="scientific">Gymnopilus junonius</name>
    <name type="common">Spectacular rustgill mushroom</name>
    <name type="synonym">Gymnopilus spectabilis subsp. junonius</name>
    <dbReference type="NCBI Taxonomy" id="109634"/>
    <lineage>
        <taxon>Eukaryota</taxon>
        <taxon>Fungi</taxon>
        <taxon>Dikarya</taxon>
        <taxon>Basidiomycota</taxon>
        <taxon>Agaricomycotina</taxon>
        <taxon>Agaricomycetes</taxon>
        <taxon>Agaricomycetidae</taxon>
        <taxon>Agaricales</taxon>
        <taxon>Agaricineae</taxon>
        <taxon>Hymenogastraceae</taxon>
        <taxon>Gymnopilus</taxon>
    </lineage>
</organism>
<name>A0A9P5NIW3_GYMJU</name>
<sequence length="484" mass="54796">MVMLKPHNPPIIRLNKDVLSAIFVLTADIFSYHGALNATRRTSQVCKEWRDILLDSPAIWGRLLDLGSLQWGKRRWRNEVLRRSGTSSSLWILATSISEEDNAETKIKEFLFSTLQNHWERVERLVASIDVERVHPSHWEEIYTPAPRLQVFDVELFYVDRKYEPATSLFNNVAPFLHTFHSKYIKFGPQALCFSGLRSLHIESTTLTVAELLKALSTMPMLTALRFDSFVAAEPDSDVSLPSSVSLPQFTRIRLWLDIVRCMRLLDRMILSRSCSLTIHDVRKMLSDPRTLSNFRPYFTQGLSIQAKDMAYLSGSDALPETLSLSLLTACNVSSVKALPEIELDCLEFTSADLTVNTILSSFSAITTVSSGERMLGNLLALQEKSSSILFPNLKEIRLDILNSSFFRSSDGDVTRFLHSRRDAGLPIQTLDLTSCTPDLSPHLSRLEEMTGLKILSKILRRLSNIFVGAGTLKKYHSLRSFNH</sequence>
<dbReference type="Proteomes" id="UP000724874">
    <property type="component" value="Unassembled WGS sequence"/>
</dbReference>
<dbReference type="OrthoDB" id="3060810at2759"/>
<evidence type="ECO:0000313" key="1">
    <source>
        <dbReference type="EMBL" id="KAF8889208.1"/>
    </source>
</evidence>
<gene>
    <name evidence="1" type="ORF">CPB84DRAFT_1826665</name>
</gene>
<evidence type="ECO:0008006" key="3">
    <source>
        <dbReference type="Google" id="ProtNLM"/>
    </source>
</evidence>
<protein>
    <recommendedName>
        <fullName evidence="3">F-box domain-containing protein</fullName>
    </recommendedName>
</protein>
<keyword evidence="2" id="KW-1185">Reference proteome</keyword>